<dbReference type="RefSeq" id="WP_133398013.1">
    <property type="nucleotide sequence ID" value="NZ_SNAA01000023.1"/>
</dbReference>
<keyword evidence="1" id="KW-1133">Transmembrane helix</keyword>
<dbReference type="OrthoDB" id="7360463at2"/>
<sequence length="218" mass="24396">MFKRRTPRGTAQNVARWFWPRGGWLRALRYLVYRIRRLPDPAHKIARGIACGVFVCFTPLFGLHFLMAAGLAWLIGGNVLAALLSTFVGNPITFPLIAGVSVKLGSWMMGQPHPLPIGQTFDAFTRVSLELWANLKAVFTTAPVRFDNLDTFLDLVFLPYLLGGLVPGLVAAVLSYALSRPVISAYQKARINRMKRKFEARGKLERKIAQDNRRKGSV</sequence>
<evidence type="ECO:0000259" key="2">
    <source>
        <dbReference type="Pfam" id="PF09835"/>
    </source>
</evidence>
<evidence type="ECO:0000313" key="4">
    <source>
        <dbReference type="Proteomes" id="UP000295701"/>
    </source>
</evidence>
<evidence type="ECO:0000256" key="1">
    <source>
        <dbReference type="SAM" id="Phobius"/>
    </source>
</evidence>
<comment type="caution">
    <text evidence="3">The sequence shown here is derived from an EMBL/GenBank/DDBJ whole genome shotgun (WGS) entry which is preliminary data.</text>
</comment>
<protein>
    <submittedName>
        <fullName evidence="3">DUF2062 domain-containing protein</fullName>
    </submittedName>
</protein>
<dbReference type="EMBL" id="SNAA01000023">
    <property type="protein sequence ID" value="TDL75008.1"/>
    <property type="molecule type" value="Genomic_DNA"/>
</dbReference>
<feature type="transmembrane region" description="Helical" evidence="1">
    <location>
        <begin position="157"/>
        <end position="178"/>
    </location>
</feature>
<dbReference type="PANTHER" id="PTHR40547:SF1">
    <property type="entry name" value="SLL0298 PROTEIN"/>
    <property type="match status" value="1"/>
</dbReference>
<keyword evidence="4" id="KW-1185">Reference proteome</keyword>
<dbReference type="InterPro" id="IPR018639">
    <property type="entry name" value="DUF2062"/>
</dbReference>
<evidence type="ECO:0000313" key="3">
    <source>
        <dbReference type="EMBL" id="TDL75008.1"/>
    </source>
</evidence>
<gene>
    <name evidence="3" type="ORF">E2L08_15515</name>
</gene>
<organism evidence="3 4">
    <name type="scientific">Palleronia sediminis</name>
    <dbReference type="NCBI Taxonomy" id="2547833"/>
    <lineage>
        <taxon>Bacteria</taxon>
        <taxon>Pseudomonadati</taxon>
        <taxon>Pseudomonadota</taxon>
        <taxon>Alphaproteobacteria</taxon>
        <taxon>Rhodobacterales</taxon>
        <taxon>Roseobacteraceae</taxon>
        <taxon>Palleronia</taxon>
    </lineage>
</organism>
<keyword evidence="1" id="KW-0472">Membrane</keyword>
<feature type="transmembrane region" description="Helical" evidence="1">
    <location>
        <begin position="45"/>
        <end position="75"/>
    </location>
</feature>
<feature type="domain" description="DUF2062" evidence="2">
    <location>
        <begin position="25"/>
        <end position="190"/>
    </location>
</feature>
<dbReference type="PANTHER" id="PTHR40547">
    <property type="entry name" value="SLL0298 PROTEIN"/>
    <property type="match status" value="1"/>
</dbReference>
<dbReference type="AlphaFoldDB" id="A0A4R5ZZP4"/>
<accession>A0A4R5ZZP4</accession>
<dbReference type="Pfam" id="PF09835">
    <property type="entry name" value="DUF2062"/>
    <property type="match status" value="1"/>
</dbReference>
<keyword evidence="1" id="KW-0812">Transmembrane</keyword>
<dbReference type="Proteomes" id="UP000295701">
    <property type="component" value="Unassembled WGS sequence"/>
</dbReference>
<reference evidence="3 4" key="1">
    <citation type="submission" date="2019-03" db="EMBL/GenBank/DDBJ databases">
        <title>Primorskyibacter sp. SS33 isolated from sediments.</title>
        <authorList>
            <person name="Xunke S."/>
        </authorList>
    </citation>
    <scope>NUCLEOTIDE SEQUENCE [LARGE SCALE GENOMIC DNA]</scope>
    <source>
        <strain evidence="3 4">SS33</strain>
    </source>
</reference>
<proteinExistence type="predicted"/>
<name>A0A4R5ZZP4_9RHOB</name>